<dbReference type="SUPFAM" id="SSF109604">
    <property type="entry name" value="HD-domain/PDEase-like"/>
    <property type="match status" value="1"/>
</dbReference>
<dbReference type="Proteomes" id="UP000091969">
    <property type="component" value="Unassembled WGS sequence"/>
</dbReference>
<dbReference type="PROSITE" id="PS51833">
    <property type="entry name" value="HDOD"/>
    <property type="match status" value="1"/>
</dbReference>
<dbReference type="EMBL" id="LZDH01000056">
    <property type="protein sequence ID" value="OBS30211.1"/>
    <property type="molecule type" value="Genomic_DNA"/>
</dbReference>
<accession>A0A1A6DU58</accession>
<evidence type="ECO:0000259" key="1">
    <source>
        <dbReference type="PROSITE" id="PS51833"/>
    </source>
</evidence>
<evidence type="ECO:0000313" key="3">
    <source>
        <dbReference type="Proteomes" id="UP000091969"/>
    </source>
</evidence>
<dbReference type="PANTHER" id="PTHR33525">
    <property type="match status" value="1"/>
</dbReference>
<dbReference type="InterPro" id="IPR013976">
    <property type="entry name" value="HDOD"/>
</dbReference>
<dbReference type="STRING" id="1101373.A9O67_03910"/>
<organism evidence="2 3">
    <name type="scientific">Tepidimonas fonticaldi</name>
    <dbReference type="NCBI Taxonomy" id="1101373"/>
    <lineage>
        <taxon>Bacteria</taxon>
        <taxon>Pseudomonadati</taxon>
        <taxon>Pseudomonadota</taxon>
        <taxon>Betaproteobacteria</taxon>
        <taxon>Burkholderiales</taxon>
        <taxon>Tepidimonas</taxon>
    </lineage>
</organism>
<proteinExistence type="predicted"/>
<reference evidence="2 3" key="1">
    <citation type="submission" date="2016-06" db="EMBL/GenBank/DDBJ databases">
        <title>Genome sequence of Tepidimonas fonticaldi PL17.</title>
        <authorList>
            <person name="Pinnaka A.K."/>
        </authorList>
    </citation>
    <scope>NUCLEOTIDE SEQUENCE [LARGE SCALE GENOMIC DNA]</scope>
    <source>
        <strain evidence="2 3">PL17</strain>
    </source>
</reference>
<sequence length="413" mass="45194">MGGGADFGYSVGAMGFNPLDHAVFTYQPIWGDGRRLIGARLQVRLLDDGVDAPHLLHAMADWWSAGSPFLLVAFADQRPVLQALSASPPDHVWLEVPDFGPRMPPELLQALTQARRLGHRLVQNLPLARAHPVTGSAAERFRYLLHLWPDHVRQALSAQRPADSPVLPGQLYGAIGQVALAAHCLDVRQAWGVVGWPDDDALASRPASGLGVDKGALLRVQQALLREASIETVIGLVHSDVLLTYRLLRLVNSDAFGTGREVSSVRQAVLLLGERRFRDALLRLLPGAVSDPDLQPVRQALVLRAQLMQMLMDAGAQHELATEIYLTGLFSTLDRWLRVPLAQALERVPLSEAITEALLAGEGPYGVYLDLARRLADPAQSQHLPARMQEEGFALSHVNTALLRTLARWRSSV</sequence>
<dbReference type="PANTHER" id="PTHR33525:SF4">
    <property type="entry name" value="CYCLIC DI-GMP PHOSPHODIESTERASE CDGJ"/>
    <property type="match status" value="1"/>
</dbReference>
<evidence type="ECO:0000313" key="2">
    <source>
        <dbReference type="EMBL" id="OBS30211.1"/>
    </source>
</evidence>
<dbReference type="Gene3D" id="1.10.3210.10">
    <property type="entry name" value="Hypothetical protein af1432"/>
    <property type="match status" value="1"/>
</dbReference>
<feature type="domain" description="HDOD" evidence="1">
    <location>
        <begin position="210"/>
        <end position="398"/>
    </location>
</feature>
<dbReference type="InterPro" id="IPR052340">
    <property type="entry name" value="RNase_Y/CdgJ"/>
</dbReference>
<name>A0A1A6DU58_9BURK</name>
<protein>
    <recommendedName>
        <fullName evidence="1">HDOD domain-containing protein</fullName>
    </recommendedName>
</protein>
<comment type="caution">
    <text evidence="2">The sequence shown here is derived from an EMBL/GenBank/DDBJ whole genome shotgun (WGS) entry which is preliminary data.</text>
</comment>
<dbReference type="Pfam" id="PF08668">
    <property type="entry name" value="HDOD"/>
    <property type="match status" value="1"/>
</dbReference>
<gene>
    <name evidence="2" type="ORF">A9O67_03910</name>
</gene>
<dbReference type="AlphaFoldDB" id="A0A1A6DU58"/>
<keyword evidence="3" id="KW-1185">Reference proteome</keyword>